<dbReference type="EMBL" id="BMMM01000003">
    <property type="protein sequence ID" value="GGN59291.1"/>
    <property type="molecule type" value="Genomic_DNA"/>
</dbReference>
<evidence type="ECO:0000313" key="2">
    <source>
        <dbReference type="EMBL" id="GGN59291.1"/>
    </source>
</evidence>
<proteinExistence type="predicted"/>
<reference evidence="2 3" key="1">
    <citation type="journal article" date="2014" name="Int. J. Syst. Evol. Microbiol.">
        <title>Complete genome sequence of Corynebacterium casei LMG S-19264T (=DSM 44701T), isolated from a smear-ripened cheese.</title>
        <authorList>
            <consortium name="US DOE Joint Genome Institute (JGI-PGF)"/>
            <person name="Walter F."/>
            <person name="Albersmeier A."/>
            <person name="Kalinowski J."/>
            <person name="Ruckert C."/>
        </authorList>
    </citation>
    <scope>NUCLEOTIDE SEQUENCE [LARGE SCALE GENOMIC DNA]</scope>
    <source>
        <strain evidence="2 3">CGMCC 4.7111</strain>
    </source>
</reference>
<name>A0A917XY92_9ACTN</name>
<comment type="caution">
    <text evidence="2">The sequence shown here is derived from an EMBL/GenBank/DDBJ whole genome shotgun (WGS) entry which is preliminary data.</text>
</comment>
<keyword evidence="3" id="KW-1185">Reference proteome</keyword>
<organism evidence="2 3">
    <name type="scientific">Streptomyces albiflavescens</name>
    <dbReference type="NCBI Taxonomy" id="1623582"/>
    <lineage>
        <taxon>Bacteria</taxon>
        <taxon>Bacillati</taxon>
        <taxon>Actinomycetota</taxon>
        <taxon>Actinomycetes</taxon>
        <taxon>Kitasatosporales</taxon>
        <taxon>Streptomycetaceae</taxon>
        <taxon>Streptomyces</taxon>
    </lineage>
</organism>
<accession>A0A917XY92</accession>
<evidence type="ECO:0000313" key="3">
    <source>
        <dbReference type="Proteomes" id="UP000600365"/>
    </source>
</evidence>
<protein>
    <submittedName>
        <fullName evidence="2">Uncharacterized protein</fullName>
    </submittedName>
</protein>
<feature type="region of interest" description="Disordered" evidence="1">
    <location>
        <begin position="68"/>
        <end position="114"/>
    </location>
</feature>
<sequence length="114" mass="12697">MWFANDPGTVRFANDPGAVWFANDPGTVRFANDPGAVRFANDPGAVRFANDPGAVRFANDRREGVRRRYGRVLAHHPRREWSASDESRRGHPRTPATDDPFSTLTETRAASDTD</sequence>
<dbReference type="RefSeq" id="WP_189185856.1">
    <property type="nucleotide sequence ID" value="NZ_BMMM01000003.1"/>
</dbReference>
<dbReference type="Proteomes" id="UP000600365">
    <property type="component" value="Unassembled WGS sequence"/>
</dbReference>
<feature type="compositionally biased region" description="Basic and acidic residues" evidence="1">
    <location>
        <begin position="79"/>
        <end position="89"/>
    </location>
</feature>
<gene>
    <name evidence="2" type="ORF">GCM10011579_023490</name>
</gene>
<dbReference type="AlphaFoldDB" id="A0A917XY92"/>
<evidence type="ECO:0000256" key="1">
    <source>
        <dbReference type="SAM" id="MobiDB-lite"/>
    </source>
</evidence>
<feature type="compositionally biased region" description="Basic residues" evidence="1">
    <location>
        <begin position="68"/>
        <end position="78"/>
    </location>
</feature>